<dbReference type="Gene3D" id="3.40.50.10300">
    <property type="entry name" value="CoaB-like"/>
    <property type="match status" value="1"/>
</dbReference>
<dbReference type="NCBIfam" id="NF005231">
    <property type="entry name" value="PRK06732.1"/>
    <property type="match status" value="1"/>
</dbReference>
<dbReference type="SUPFAM" id="SSF102645">
    <property type="entry name" value="CoaB-like"/>
    <property type="match status" value="1"/>
</dbReference>
<dbReference type="InterPro" id="IPR007085">
    <property type="entry name" value="DNA/pantothenate-metab_flavo_C"/>
</dbReference>
<evidence type="ECO:0000259" key="1">
    <source>
        <dbReference type="Pfam" id="PF04127"/>
    </source>
</evidence>
<feature type="domain" description="DNA/pantothenate metabolism flavoprotein C-terminal" evidence="1">
    <location>
        <begin position="2"/>
        <end position="225"/>
    </location>
</feature>
<organism evidence="2 3">
    <name type="scientific">Streptococcus ovuberis</name>
    <dbReference type="NCBI Taxonomy" id="1936207"/>
    <lineage>
        <taxon>Bacteria</taxon>
        <taxon>Bacillati</taxon>
        <taxon>Bacillota</taxon>
        <taxon>Bacilli</taxon>
        <taxon>Lactobacillales</taxon>
        <taxon>Streptococcaceae</taxon>
        <taxon>Streptococcus</taxon>
    </lineage>
</organism>
<proteinExistence type="predicted"/>
<dbReference type="InterPro" id="IPR035929">
    <property type="entry name" value="CoaB-like_sf"/>
</dbReference>
<evidence type="ECO:0000313" key="3">
    <source>
        <dbReference type="Proteomes" id="UP000522720"/>
    </source>
</evidence>
<dbReference type="Proteomes" id="UP000522720">
    <property type="component" value="Unassembled WGS sequence"/>
</dbReference>
<keyword evidence="3" id="KW-1185">Reference proteome</keyword>
<accession>A0A7X6N1L6</accession>
<dbReference type="InterPro" id="IPR011848">
    <property type="entry name" value="CoaB_strep"/>
</dbReference>
<dbReference type="GO" id="GO:0016874">
    <property type="term" value="F:ligase activity"/>
    <property type="evidence" value="ECO:0007669"/>
    <property type="project" value="UniProtKB-KW"/>
</dbReference>
<dbReference type="NCBIfam" id="TIGR02114">
    <property type="entry name" value="coaB_strep"/>
    <property type="match status" value="1"/>
</dbReference>
<dbReference type="EMBL" id="JAAXPR010000010">
    <property type="protein sequence ID" value="NKZ20542.1"/>
    <property type="molecule type" value="Genomic_DNA"/>
</dbReference>
<gene>
    <name evidence="2" type="ORF">HF992_06760</name>
</gene>
<dbReference type="AlphaFoldDB" id="A0A7X6N1L6"/>
<dbReference type="Pfam" id="PF04127">
    <property type="entry name" value="DFP"/>
    <property type="match status" value="1"/>
</dbReference>
<sequence>MKILITSGGTAEKIDQVRDITNKATGRLGQVMAEYFLAKGHEVSFVTSKHGLVPQAHPKLTTYPITNVQDLLDTLEPLVKNHDAIVHAMAVSDYTPLYMTDFETVAKSSDLTEFLQKSNLETKISSHSDYQVLFLKKTPKVIGLIKTWNPSIQLIGFKLLVNVTKKQLFEVARDSLIKNQASAIVANDLLEISGDQHLAYMVLSDGEKMASTKQEIAQLILEHLERGHND</sequence>
<evidence type="ECO:0000313" key="2">
    <source>
        <dbReference type="EMBL" id="NKZ20542.1"/>
    </source>
</evidence>
<name>A0A7X6N1L6_9STRE</name>
<dbReference type="GO" id="GO:0015937">
    <property type="term" value="P:coenzyme A biosynthetic process"/>
    <property type="evidence" value="ECO:0007669"/>
    <property type="project" value="UniProtKB-ARBA"/>
</dbReference>
<reference evidence="2 3" key="1">
    <citation type="submission" date="2020-04" db="EMBL/GenBank/DDBJ databases">
        <title>MicrobeNet Type strains.</title>
        <authorList>
            <person name="Nicholson A.C."/>
        </authorList>
    </citation>
    <scope>NUCLEOTIDE SEQUENCE [LARGE SCALE GENOMIC DNA]</scope>
    <source>
        <strain evidence="2 3">CCUG 69612</strain>
    </source>
</reference>
<comment type="caution">
    <text evidence="2">The sequence shown here is derived from an EMBL/GenBank/DDBJ whole genome shotgun (WGS) entry which is preliminary data.</text>
</comment>
<protein>
    <submittedName>
        <fullName evidence="2">Phosphopantothenate--cysteine ligase</fullName>
    </submittedName>
</protein>
<dbReference type="RefSeq" id="WP_168549294.1">
    <property type="nucleotide sequence ID" value="NZ_JAAXPR010000010.1"/>
</dbReference>
<keyword evidence="2" id="KW-0436">Ligase</keyword>